<dbReference type="OrthoDB" id="9917799at2"/>
<evidence type="ECO:0000313" key="3">
    <source>
        <dbReference type="Proteomes" id="UP000192468"/>
    </source>
</evidence>
<keyword evidence="1" id="KW-1133">Transmembrane helix</keyword>
<feature type="transmembrane region" description="Helical" evidence="1">
    <location>
        <begin position="130"/>
        <end position="146"/>
    </location>
</feature>
<sequence>MNLINKIRKLINQPSDKVNPNIFIAISLIMIIMSKFVDPKIIIVFAIFTTLVMLLYIIMSIINQEDITKILIYLIAMLLSFCMIIMYYMKLKGLDLSISGIIIPIALMLLFITGYMNVKKSRDNERINRVKFSLTLAIIFFIYTLFF</sequence>
<reference evidence="2 3" key="1">
    <citation type="submission" date="2017-04" db="EMBL/GenBank/DDBJ databases">
        <authorList>
            <person name="Afonso C.L."/>
            <person name="Miller P.J."/>
            <person name="Scott M.A."/>
            <person name="Spackman E."/>
            <person name="Goraichik I."/>
            <person name="Dimitrov K.M."/>
            <person name="Suarez D.L."/>
            <person name="Swayne D.E."/>
        </authorList>
    </citation>
    <scope>NUCLEOTIDE SEQUENCE [LARGE SCALE GENOMIC DNA]</scope>
    <source>
        <strain evidence="2 3">DSM 12555</strain>
    </source>
</reference>
<gene>
    <name evidence="2" type="ORF">SAMN02745134_02919</name>
</gene>
<keyword evidence="1" id="KW-0472">Membrane</keyword>
<dbReference type="EMBL" id="FWXH01000014">
    <property type="protein sequence ID" value="SMC26739.1"/>
    <property type="molecule type" value="Genomic_DNA"/>
</dbReference>
<feature type="transmembrane region" description="Helical" evidence="1">
    <location>
        <begin position="101"/>
        <end position="118"/>
    </location>
</feature>
<dbReference type="Proteomes" id="UP000192468">
    <property type="component" value="Unassembled WGS sequence"/>
</dbReference>
<keyword evidence="1" id="KW-0812">Transmembrane</keyword>
<feature type="transmembrane region" description="Helical" evidence="1">
    <location>
        <begin position="70"/>
        <end position="89"/>
    </location>
</feature>
<evidence type="ECO:0000313" key="2">
    <source>
        <dbReference type="EMBL" id="SMC26739.1"/>
    </source>
</evidence>
<feature type="transmembrane region" description="Helical" evidence="1">
    <location>
        <begin position="43"/>
        <end position="63"/>
    </location>
</feature>
<protein>
    <submittedName>
        <fullName evidence="2">Uncharacterized protein</fullName>
    </submittedName>
</protein>
<dbReference type="AlphaFoldDB" id="A0A1W1XRZ5"/>
<accession>A0A1W1XRZ5</accession>
<proteinExistence type="predicted"/>
<name>A0A1W1XRZ5_9CLOT</name>
<evidence type="ECO:0000256" key="1">
    <source>
        <dbReference type="SAM" id="Phobius"/>
    </source>
</evidence>
<organism evidence="2 3">
    <name type="scientific">Clostridium acidisoli DSM 12555</name>
    <dbReference type="NCBI Taxonomy" id="1121291"/>
    <lineage>
        <taxon>Bacteria</taxon>
        <taxon>Bacillati</taxon>
        <taxon>Bacillota</taxon>
        <taxon>Clostridia</taxon>
        <taxon>Eubacteriales</taxon>
        <taxon>Clostridiaceae</taxon>
        <taxon>Clostridium</taxon>
    </lineage>
</organism>
<dbReference type="RefSeq" id="WP_084116718.1">
    <property type="nucleotide sequence ID" value="NZ_FWXH01000014.1"/>
</dbReference>
<feature type="transmembrane region" description="Helical" evidence="1">
    <location>
        <begin position="21"/>
        <end position="37"/>
    </location>
</feature>
<keyword evidence="3" id="KW-1185">Reference proteome</keyword>